<feature type="signal peptide" evidence="1">
    <location>
        <begin position="1"/>
        <end position="20"/>
    </location>
</feature>
<dbReference type="EMBL" id="FOLH01000004">
    <property type="protein sequence ID" value="SFC31384.1"/>
    <property type="molecule type" value="Genomic_DNA"/>
</dbReference>
<evidence type="ECO:0000256" key="1">
    <source>
        <dbReference type="SAM" id="SignalP"/>
    </source>
</evidence>
<organism evidence="2 3">
    <name type="scientific">Marinospirillum celere</name>
    <dbReference type="NCBI Taxonomy" id="1122252"/>
    <lineage>
        <taxon>Bacteria</taxon>
        <taxon>Pseudomonadati</taxon>
        <taxon>Pseudomonadota</taxon>
        <taxon>Gammaproteobacteria</taxon>
        <taxon>Oceanospirillales</taxon>
        <taxon>Oceanospirillaceae</taxon>
        <taxon>Marinospirillum</taxon>
    </lineage>
</organism>
<dbReference type="STRING" id="1122252.SAMN05660443_2204"/>
<reference evidence="2 3" key="1">
    <citation type="submission" date="2016-10" db="EMBL/GenBank/DDBJ databases">
        <authorList>
            <person name="de Groot N.N."/>
        </authorList>
    </citation>
    <scope>NUCLEOTIDE SEQUENCE [LARGE SCALE GENOMIC DNA]</scope>
    <source>
        <strain evidence="2 3">DSM 18438</strain>
    </source>
</reference>
<keyword evidence="3" id="KW-1185">Reference proteome</keyword>
<evidence type="ECO:0000313" key="3">
    <source>
        <dbReference type="Proteomes" id="UP000199058"/>
    </source>
</evidence>
<evidence type="ECO:0000313" key="2">
    <source>
        <dbReference type="EMBL" id="SFC31384.1"/>
    </source>
</evidence>
<dbReference type="InterPro" id="IPR010412">
    <property type="entry name" value="DUF1007"/>
</dbReference>
<sequence>MRYFWLTLVLCLALMGQLQAHPHVWIDLRVNPKFDAEGQLIALQQSWRFDPFYSLLLIEELEKGGPAEELEERIDQLALEVVRNLENFDFFTRLRVEGRRQRFAEVQEFNLMQIGRRIEFSFVLPLAEPVQLEQVSMQYQVYDPSYYIEILHATDQEPAPEWLPAACQFQVEAPNPSSDLIEKALALDENEVPEDPLLGEYFAETVYLKCL</sequence>
<dbReference type="Pfam" id="PF06226">
    <property type="entry name" value="DUF1007"/>
    <property type="match status" value="1"/>
</dbReference>
<proteinExistence type="predicted"/>
<accession>A0A1I1I593</accession>
<feature type="chain" id="PRO_5011612016" evidence="1">
    <location>
        <begin position="21"/>
        <end position="211"/>
    </location>
</feature>
<dbReference type="Proteomes" id="UP000199058">
    <property type="component" value="Unassembled WGS sequence"/>
</dbReference>
<protein>
    <submittedName>
        <fullName evidence="2">ABC-type uncharacterized transport system, substrate-binding protein</fullName>
    </submittedName>
</protein>
<gene>
    <name evidence="2" type="ORF">SAMN05660443_2204</name>
</gene>
<dbReference type="AlphaFoldDB" id="A0A1I1I593"/>
<name>A0A1I1I593_9GAMM</name>
<keyword evidence="1" id="KW-0732">Signal</keyword>
<dbReference type="OrthoDB" id="5781652at2"/>
<dbReference type="RefSeq" id="WP_091963395.1">
    <property type="nucleotide sequence ID" value="NZ_FOLH01000004.1"/>
</dbReference>